<proteinExistence type="predicted"/>
<name>A0A1W0WJY1_HYPEX</name>
<evidence type="ECO:0000256" key="2">
    <source>
        <dbReference type="SAM" id="MobiDB-lite"/>
    </source>
</evidence>
<sequence>MEIHVRELFAGKWMEDKSVDDVEDSLANGRSVGIVRVDLHANLADLRKEILQQISPDSEMPARFAFVEKLGKQLIEIWEKEEPILRVQDLVGREPEILIVERAANNQKPVKDQPREKDVKKAHRHRKGHKRLGGIEYPEPSRRRREDQQLEERYSADEARSRQLSRRLEPRFMLDDTDEHDANPSRAHRLDREPEKESNTKIGYEGTFQTEERPVRHLRGFDWQTREDIERNRPATVRIRREKSLTEELRFRGDDRPTIKNSIVKKSISIDDLRSPASDVNGFDTADSVAMDDYFLDRQPFSFSALNLRDLENKKLSKAKELFEPSKMERRIMGLLNRIRDVEEKISLLKNIGQEHWRGRFYQLRRITAPMEARVQQLEDEEDDIQGNLIRLFELRNPLTGHVAAVYGGTLNKSAYVIEVEKVQNLINQLSTQLENVDLDLMKYRKMRSIAESQNASLSRDINREKFLRHLLLDRSFQS</sequence>
<feature type="compositionally biased region" description="Basic and acidic residues" evidence="2">
    <location>
        <begin position="139"/>
        <end position="199"/>
    </location>
</feature>
<keyword evidence="5" id="KW-1185">Reference proteome</keyword>
<accession>A0A1W0WJY1</accession>
<feature type="compositionally biased region" description="Basic and acidic residues" evidence="2">
    <location>
        <begin position="109"/>
        <end position="119"/>
    </location>
</feature>
<keyword evidence="1" id="KW-0175">Coiled coil</keyword>
<evidence type="ECO:0000256" key="1">
    <source>
        <dbReference type="SAM" id="Coils"/>
    </source>
</evidence>
<dbReference type="Pfam" id="PF15743">
    <property type="entry name" value="SPATA1_C"/>
    <property type="match status" value="1"/>
</dbReference>
<dbReference type="AlphaFoldDB" id="A0A1W0WJY1"/>
<organism evidence="4 5">
    <name type="scientific">Hypsibius exemplaris</name>
    <name type="common">Freshwater tardigrade</name>
    <dbReference type="NCBI Taxonomy" id="2072580"/>
    <lineage>
        <taxon>Eukaryota</taxon>
        <taxon>Metazoa</taxon>
        <taxon>Ecdysozoa</taxon>
        <taxon>Tardigrada</taxon>
        <taxon>Eutardigrada</taxon>
        <taxon>Parachela</taxon>
        <taxon>Hypsibioidea</taxon>
        <taxon>Hypsibiidae</taxon>
        <taxon>Hypsibius</taxon>
    </lineage>
</organism>
<feature type="region of interest" description="Disordered" evidence="2">
    <location>
        <begin position="102"/>
        <end position="202"/>
    </location>
</feature>
<evidence type="ECO:0000313" key="5">
    <source>
        <dbReference type="Proteomes" id="UP000192578"/>
    </source>
</evidence>
<feature type="domain" description="Spermatogenesis-associated protein 1 C-terminal" evidence="3">
    <location>
        <begin position="326"/>
        <end position="464"/>
    </location>
</feature>
<evidence type="ECO:0000313" key="4">
    <source>
        <dbReference type="EMBL" id="OQV15506.1"/>
    </source>
</evidence>
<feature type="coiled-coil region" evidence="1">
    <location>
        <begin position="420"/>
        <end position="447"/>
    </location>
</feature>
<dbReference type="Proteomes" id="UP000192578">
    <property type="component" value="Unassembled WGS sequence"/>
</dbReference>
<dbReference type="PANTHER" id="PTHR14421:SF3">
    <property type="entry name" value="SPERMATOGENESIS-ASSOCIATED PROTEIN 1"/>
    <property type="match status" value="1"/>
</dbReference>
<evidence type="ECO:0000259" key="3">
    <source>
        <dbReference type="Pfam" id="PF15743"/>
    </source>
</evidence>
<dbReference type="InterPro" id="IPR031478">
    <property type="entry name" value="SPATA1_C"/>
</dbReference>
<gene>
    <name evidence="4" type="ORF">BV898_10372</name>
</gene>
<reference evidence="5" key="1">
    <citation type="submission" date="2017-01" db="EMBL/GenBank/DDBJ databases">
        <title>Comparative genomics of anhydrobiosis in the tardigrade Hypsibius dujardini.</title>
        <authorList>
            <person name="Yoshida Y."/>
            <person name="Koutsovoulos G."/>
            <person name="Laetsch D."/>
            <person name="Stevens L."/>
            <person name="Kumar S."/>
            <person name="Horikawa D."/>
            <person name="Ishino K."/>
            <person name="Komine S."/>
            <person name="Tomita M."/>
            <person name="Blaxter M."/>
            <person name="Arakawa K."/>
        </authorList>
    </citation>
    <scope>NUCLEOTIDE SEQUENCE [LARGE SCALE GENOMIC DNA]</scope>
    <source>
        <strain evidence="5">Z151</strain>
    </source>
</reference>
<feature type="compositionally biased region" description="Basic residues" evidence="2">
    <location>
        <begin position="120"/>
        <end position="132"/>
    </location>
</feature>
<protein>
    <recommendedName>
        <fullName evidence="3">Spermatogenesis-associated protein 1 C-terminal domain-containing protein</fullName>
    </recommendedName>
</protein>
<dbReference type="OrthoDB" id="10068059at2759"/>
<dbReference type="PANTHER" id="PTHR14421">
    <property type="entry name" value="SPERMATOGENESIS-ASSOCIATED PROTEIN 1"/>
    <property type="match status" value="1"/>
</dbReference>
<dbReference type="EMBL" id="MTYJ01000088">
    <property type="protein sequence ID" value="OQV15506.1"/>
    <property type="molecule type" value="Genomic_DNA"/>
</dbReference>
<comment type="caution">
    <text evidence="4">The sequence shown here is derived from an EMBL/GenBank/DDBJ whole genome shotgun (WGS) entry which is preliminary data.</text>
</comment>
<dbReference type="InterPro" id="IPR039062">
    <property type="entry name" value="SPAT1"/>
</dbReference>